<evidence type="ECO:0000313" key="14">
    <source>
        <dbReference type="EMBL" id="ETX06668.1"/>
    </source>
</evidence>
<feature type="transmembrane region" description="Helical" evidence="12">
    <location>
        <begin position="69"/>
        <end position="88"/>
    </location>
</feature>
<keyword evidence="11 12" id="KW-0472">Membrane</keyword>
<proteinExistence type="inferred from homology"/>
<evidence type="ECO:0000256" key="9">
    <source>
        <dbReference type="ARBA" id="ARBA00023004"/>
    </source>
</evidence>
<dbReference type="InterPro" id="IPR005804">
    <property type="entry name" value="FA_desaturase_dom"/>
</dbReference>
<dbReference type="PATRIC" id="fig|1429439.4.peg.2676"/>
<keyword evidence="9" id="KW-0408">Iron</keyword>
<dbReference type="HOGENOM" id="CLU_1239270_0_0_7"/>
<feature type="transmembrane region" description="Helical" evidence="12">
    <location>
        <begin position="94"/>
        <end position="119"/>
    </location>
</feature>
<keyword evidence="7 12" id="KW-1133">Transmembrane helix</keyword>
<keyword evidence="6" id="KW-0479">Metal-binding</keyword>
<name>W4M8Y9_9BACT</name>
<dbReference type="AlphaFoldDB" id="W4M8Y9"/>
<comment type="similarity">
    <text evidence="2">Belongs to the fatty acid desaturase type 1 family. AlkB subfamily.</text>
</comment>
<keyword evidence="15" id="KW-1185">Reference proteome</keyword>
<accession>W4M8Y9</accession>
<evidence type="ECO:0000256" key="3">
    <source>
        <dbReference type="ARBA" id="ARBA00022475"/>
    </source>
</evidence>
<dbReference type="PANTHER" id="PTHR38674:SF1">
    <property type="entry name" value="ALKANE 1-MONOOXYGENASE 1"/>
    <property type="match status" value="1"/>
</dbReference>
<dbReference type="GO" id="GO:0006629">
    <property type="term" value="P:lipid metabolic process"/>
    <property type="evidence" value="ECO:0007669"/>
    <property type="project" value="InterPro"/>
</dbReference>
<gene>
    <name evidence="14" type="ORF">ETSY2_15740</name>
</gene>
<evidence type="ECO:0000256" key="8">
    <source>
        <dbReference type="ARBA" id="ARBA00023002"/>
    </source>
</evidence>
<keyword evidence="3" id="KW-1003">Cell membrane</keyword>
<keyword evidence="5 12" id="KW-0812">Transmembrane</keyword>
<sequence length="225" mass="25778">MLRDAKYLLGYLPPALAFLSIYFAGAWSFLALIVVFGIIPWMDMVCPQSAKNLTPQEEQRKLNSGYFDCLLYLNLPILFGVLFSYFHTIQTGVLAIYEIVGITIGTGIAIGTIGINVAHELGHRSKPYEQLLAKMLLMTALYMHFFIEHNRGHHRRVATGQDPASARFGEMIYTFWIRSMAGSYLSAWRLETERLRKHEFMALSRNNQMIWFQAVQIMYLLTIGL</sequence>
<dbReference type="Proteomes" id="UP000019140">
    <property type="component" value="Unassembled WGS sequence"/>
</dbReference>
<protein>
    <recommendedName>
        <fullName evidence="13">Fatty acid desaturase domain-containing protein</fullName>
    </recommendedName>
</protein>
<dbReference type="PANTHER" id="PTHR38674">
    <property type="entry name" value="ALKANE 1-MONOOXYGENASE 1"/>
    <property type="match status" value="1"/>
</dbReference>
<keyword evidence="4" id="KW-0997">Cell inner membrane</keyword>
<keyword evidence="8" id="KW-0560">Oxidoreductase</keyword>
<evidence type="ECO:0000313" key="15">
    <source>
        <dbReference type="Proteomes" id="UP000019140"/>
    </source>
</evidence>
<evidence type="ECO:0000256" key="11">
    <source>
        <dbReference type="ARBA" id="ARBA00023136"/>
    </source>
</evidence>
<evidence type="ECO:0000259" key="13">
    <source>
        <dbReference type="Pfam" id="PF00487"/>
    </source>
</evidence>
<organism evidence="14 15">
    <name type="scientific">Candidatus Entotheonella gemina</name>
    <dbReference type="NCBI Taxonomy" id="1429439"/>
    <lineage>
        <taxon>Bacteria</taxon>
        <taxon>Pseudomonadati</taxon>
        <taxon>Nitrospinota/Tectimicrobiota group</taxon>
        <taxon>Candidatus Tectimicrobiota</taxon>
        <taxon>Candidatus Entotheonellia</taxon>
        <taxon>Candidatus Entotheonellales</taxon>
        <taxon>Candidatus Entotheonellaceae</taxon>
        <taxon>Candidatus Entotheonella</taxon>
    </lineage>
</organism>
<evidence type="ECO:0000256" key="5">
    <source>
        <dbReference type="ARBA" id="ARBA00022692"/>
    </source>
</evidence>
<evidence type="ECO:0000256" key="1">
    <source>
        <dbReference type="ARBA" id="ARBA00004429"/>
    </source>
</evidence>
<keyword evidence="10" id="KW-0503">Monooxygenase</keyword>
<dbReference type="GO" id="GO:0004497">
    <property type="term" value="F:monooxygenase activity"/>
    <property type="evidence" value="ECO:0007669"/>
    <property type="project" value="UniProtKB-KW"/>
</dbReference>
<comment type="caution">
    <text evidence="14">The sequence shown here is derived from an EMBL/GenBank/DDBJ whole genome shotgun (WGS) entry which is preliminary data.</text>
</comment>
<dbReference type="GO" id="GO:0005886">
    <property type="term" value="C:plasma membrane"/>
    <property type="evidence" value="ECO:0007669"/>
    <property type="project" value="UniProtKB-SubCell"/>
</dbReference>
<evidence type="ECO:0000256" key="10">
    <source>
        <dbReference type="ARBA" id="ARBA00023033"/>
    </source>
</evidence>
<dbReference type="GO" id="GO:0046872">
    <property type="term" value="F:metal ion binding"/>
    <property type="evidence" value="ECO:0007669"/>
    <property type="project" value="UniProtKB-KW"/>
</dbReference>
<comment type="subcellular location">
    <subcellularLocation>
        <location evidence="1">Cell inner membrane</location>
        <topology evidence="1">Multi-pass membrane protein</topology>
    </subcellularLocation>
</comment>
<evidence type="ECO:0000256" key="6">
    <source>
        <dbReference type="ARBA" id="ARBA00022723"/>
    </source>
</evidence>
<reference evidence="14 15" key="1">
    <citation type="journal article" date="2014" name="Nature">
        <title>An environmental bacterial taxon with a large and distinct metabolic repertoire.</title>
        <authorList>
            <person name="Wilson M.C."/>
            <person name="Mori T."/>
            <person name="Ruckert C."/>
            <person name="Uria A.R."/>
            <person name="Helf M.J."/>
            <person name="Takada K."/>
            <person name="Gernert C."/>
            <person name="Steffens U.A."/>
            <person name="Heycke N."/>
            <person name="Schmitt S."/>
            <person name="Rinke C."/>
            <person name="Helfrich E.J."/>
            <person name="Brachmann A.O."/>
            <person name="Gurgui C."/>
            <person name="Wakimoto T."/>
            <person name="Kracht M."/>
            <person name="Crusemann M."/>
            <person name="Hentschel U."/>
            <person name="Abe I."/>
            <person name="Matsunaga S."/>
            <person name="Kalinowski J."/>
            <person name="Takeyama H."/>
            <person name="Piel J."/>
        </authorList>
    </citation>
    <scope>NUCLEOTIDE SEQUENCE [LARGE SCALE GENOMIC DNA]</scope>
    <source>
        <strain evidence="15">TSY2</strain>
    </source>
</reference>
<feature type="transmembrane region" description="Helical" evidence="12">
    <location>
        <begin position="131"/>
        <end position="147"/>
    </location>
</feature>
<feature type="transmembrane region" description="Helical" evidence="12">
    <location>
        <begin position="20"/>
        <end position="42"/>
    </location>
</feature>
<dbReference type="Pfam" id="PF00487">
    <property type="entry name" value="FA_desaturase"/>
    <property type="match status" value="1"/>
</dbReference>
<dbReference type="InterPro" id="IPR033885">
    <property type="entry name" value="AlkB/XylM"/>
</dbReference>
<feature type="domain" description="Fatty acid desaturase" evidence="13">
    <location>
        <begin position="101"/>
        <end position="219"/>
    </location>
</feature>
<dbReference type="EMBL" id="AZHX01000635">
    <property type="protein sequence ID" value="ETX06668.1"/>
    <property type="molecule type" value="Genomic_DNA"/>
</dbReference>
<evidence type="ECO:0000256" key="7">
    <source>
        <dbReference type="ARBA" id="ARBA00022989"/>
    </source>
</evidence>
<evidence type="ECO:0000256" key="12">
    <source>
        <dbReference type="SAM" id="Phobius"/>
    </source>
</evidence>
<evidence type="ECO:0000256" key="2">
    <source>
        <dbReference type="ARBA" id="ARBA00010823"/>
    </source>
</evidence>
<evidence type="ECO:0000256" key="4">
    <source>
        <dbReference type="ARBA" id="ARBA00022519"/>
    </source>
</evidence>